<dbReference type="PROSITE" id="PS50106">
    <property type="entry name" value="PDZ"/>
    <property type="match status" value="1"/>
</dbReference>
<keyword evidence="3" id="KW-1185">Reference proteome</keyword>
<dbReference type="SUPFAM" id="SSF53474">
    <property type="entry name" value="alpha/beta-Hydrolases"/>
    <property type="match status" value="1"/>
</dbReference>
<dbReference type="Pfam" id="PF02129">
    <property type="entry name" value="Peptidase_S15"/>
    <property type="match status" value="1"/>
</dbReference>
<dbReference type="SMART" id="SM00228">
    <property type="entry name" value="PDZ"/>
    <property type="match status" value="1"/>
</dbReference>
<comment type="caution">
    <text evidence="2">The sequence shown here is derived from an EMBL/GenBank/DDBJ whole genome shotgun (WGS) entry which is preliminary data.</text>
</comment>
<dbReference type="PANTHER" id="PTHR43265:SF1">
    <property type="entry name" value="ESTERASE ESTD"/>
    <property type="match status" value="1"/>
</dbReference>
<protein>
    <recommendedName>
        <fullName evidence="1">PDZ domain-containing protein</fullName>
    </recommendedName>
</protein>
<dbReference type="SUPFAM" id="SSF50156">
    <property type="entry name" value="PDZ domain-like"/>
    <property type="match status" value="1"/>
</dbReference>
<dbReference type="AlphaFoldDB" id="A0A098S7R6"/>
<gene>
    <name evidence="2" type="ORF">IX84_14280</name>
</gene>
<dbReference type="PANTHER" id="PTHR43265">
    <property type="entry name" value="ESTERASE ESTD"/>
    <property type="match status" value="1"/>
</dbReference>
<dbReference type="InterPro" id="IPR029058">
    <property type="entry name" value="AB_hydrolase_fold"/>
</dbReference>
<dbReference type="EMBL" id="JPOS01000034">
    <property type="protein sequence ID" value="KGE87693.1"/>
    <property type="molecule type" value="Genomic_DNA"/>
</dbReference>
<dbReference type="Pfam" id="PF17820">
    <property type="entry name" value="PDZ_6"/>
    <property type="match status" value="1"/>
</dbReference>
<dbReference type="InterPro" id="IPR036034">
    <property type="entry name" value="PDZ_sf"/>
</dbReference>
<sequence>MGIYPAALSATEALKVGMDAPKGIKVAKVMPGSAAEAIGIAEGDLVLEVNGEAVESPAGIVAQLGELSAGEEVVLTTIRDGRKLTQTGPMGARPLPLAPGATIDFGEVPYGGGHLRSFLEKPQGDGPFPVIYFLQGYTCQTVEHGSPHSPMRKLFNQWVSNGYAVFRVEKPGVGDSAGTPDCESIDFDAELLAFKAGYKALLKQDGIDTEQLFLYGHSLGGVVAPFLAAEFQPAGVMAYGFVLKPWKDYMFDIHWDQRIRMGEDLGQAMADLQAGRHLLNAYFDDELAPAEFLKTDEDRAVFAGLMSYDGQDHCFGRHYSFWQTLDRKNLPAEWQRVDCPVLAMYGEYDLAAIDDRGAKQLAALINRERPGNGTFQLIEKTNHSLLKMDNFEEQLDFATGQSEVRAAYYQNNFNDQFADGLLNWMNSVMGKNR</sequence>
<dbReference type="Gene3D" id="3.40.50.1820">
    <property type="entry name" value="alpha/beta hydrolase"/>
    <property type="match status" value="1"/>
</dbReference>
<dbReference type="InterPro" id="IPR001478">
    <property type="entry name" value="PDZ"/>
</dbReference>
<proteinExistence type="predicted"/>
<name>A0A098S7R6_9BACT</name>
<dbReference type="InterPro" id="IPR053145">
    <property type="entry name" value="AB_hydrolase_Est10"/>
</dbReference>
<accession>A0A098S7R6</accession>
<dbReference type="GO" id="GO:0052689">
    <property type="term" value="F:carboxylic ester hydrolase activity"/>
    <property type="evidence" value="ECO:0007669"/>
    <property type="project" value="TreeGrafter"/>
</dbReference>
<dbReference type="InterPro" id="IPR000383">
    <property type="entry name" value="Xaa-Pro-like_dom"/>
</dbReference>
<dbReference type="InterPro" id="IPR041489">
    <property type="entry name" value="PDZ_6"/>
</dbReference>
<evidence type="ECO:0000313" key="3">
    <source>
        <dbReference type="Proteomes" id="UP000029736"/>
    </source>
</evidence>
<dbReference type="Proteomes" id="UP000029736">
    <property type="component" value="Unassembled WGS sequence"/>
</dbReference>
<dbReference type="Gene3D" id="2.30.42.10">
    <property type="match status" value="1"/>
</dbReference>
<reference evidence="2 3" key="1">
    <citation type="journal article" date="2014" name="Int. J. Syst. Evol. Microbiol.">
        <title>Phaeodactylibacter xiamenensis gen. nov., sp. nov., a member of the family Saprospiraceae isolated from the marine alga Phaeodactylum tricornutum.</title>
        <authorList>
            <person name="Chen Z.Jr."/>
            <person name="Lei X."/>
            <person name="Lai Q."/>
            <person name="Li Y."/>
            <person name="Zhang B."/>
            <person name="Zhang J."/>
            <person name="Zhang H."/>
            <person name="Yang L."/>
            <person name="Zheng W."/>
            <person name="Tian Y."/>
            <person name="Yu Z."/>
            <person name="Xu H.Jr."/>
            <person name="Zheng T."/>
        </authorList>
    </citation>
    <scope>NUCLEOTIDE SEQUENCE [LARGE SCALE GENOMIC DNA]</scope>
    <source>
        <strain evidence="2 3">KD52</strain>
    </source>
</reference>
<dbReference type="STRING" id="1524460.IX84_14280"/>
<evidence type="ECO:0000259" key="1">
    <source>
        <dbReference type="PROSITE" id="PS50106"/>
    </source>
</evidence>
<organism evidence="2 3">
    <name type="scientific">Phaeodactylibacter xiamenensis</name>
    <dbReference type="NCBI Taxonomy" id="1524460"/>
    <lineage>
        <taxon>Bacteria</taxon>
        <taxon>Pseudomonadati</taxon>
        <taxon>Bacteroidota</taxon>
        <taxon>Saprospiria</taxon>
        <taxon>Saprospirales</taxon>
        <taxon>Haliscomenobacteraceae</taxon>
        <taxon>Phaeodactylibacter</taxon>
    </lineage>
</organism>
<feature type="domain" description="PDZ" evidence="1">
    <location>
        <begin position="1"/>
        <end position="81"/>
    </location>
</feature>
<evidence type="ECO:0000313" key="2">
    <source>
        <dbReference type="EMBL" id="KGE87693.1"/>
    </source>
</evidence>